<name>A0A8H7CV04_9AGAR</name>
<proteinExistence type="predicted"/>
<evidence type="ECO:0000313" key="3">
    <source>
        <dbReference type="Proteomes" id="UP000623467"/>
    </source>
</evidence>
<reference evidence="2" key="1">
    <citation type="submission" date="2020-05" db="EMBL/GenBank/DDBJ databases">
        <title>Mycena genomes resolve the evolution of fungal bioluminescence.</title>
        <authorList>
            <person name="Tsai I.J."/>
        </authorList>
    </citation>
    <scope>NUCLEOTIDE SEQUENCE</scope>
    <source>
        <strain evidence="2">160909Yilan</strain>
    </source>
</reference>
<keyword evidence="1" id="KW-1133">Transmembrane helix</keyword>
<dbReference type="Proteomes" id="UP000623467">
    <property type="component" value="Unassembled WGS sequence"/>
</dbReference>
<feature type="transmembrane region" description="Helical" evidence="1">
    <location>
        <begin position="217"/>
        <end position="239"/>
    </location>
</feature>
<dbReference type="EMBL" id="JACAZH010000017">
    <property type="protein sequence ID" value="KAF7348373.1"/>
    <property type="molecule type" value="Genomic_DNA"/>
</dbReference>
<dbReference type="AlphaFoldDB" id="A0A8H7CV04"/>
<feature type="transmembrane region" description="Helical" evidence="1">
    <location>
        <begin position="251"/>
        <end position="271"/>
    </location>
</feature>
<sequence>MSSTFSETSWTFVFSEITRSAAALFLNGMCILLALQACYFLSHRKSSGRGVLIWAMVGACIFSILQMGYQVGFTVKFARLLHAAEIAATVSEQQRLQDSFQQLTQIKAQWDSIIIVLNNFAADSLFIYRCYAIWDQSRYKKQIISIPLILLLVTTISGVTFSAFPGDDLTHLLVVSLGAIATNVLLTSLTIGRIWWIRRDLRVVGETKFTRRYNAAIVMLLESSSLYFVLIVAFLFIQILGGAAVIESTGISILCGASGQLMNMLPALVVVRVSFARTIDVDPTAGSLKLQSPIY</sequence>
<keyword evidence="3" id="KW-1185">Reference proteome</keyword>
<organism evidence="2 3">
    <name type="scientific">Mycena sanguinolenta</name>
    <dbReference type="NCBI Taxonomy" id="230812"/>
    <lineage>
        <taxon>Eukaryota</taxon>
        <taxon>Fungi</taxon>
        <taxon>Dikarya</taxon>
        <taxon>Basidiomycota</taxon>
        <taxon>Agaricomycotina</taxon>
        <taxon>Agaricomycetes</taxon>
        <taxon>Agaricomycetidae</taxon>
        <taxon>Agaricales</taxon>
        <taxon>Marasmiineae</taxon>
        <taxon>Mycenaceae</taxon>
        <taxon>Mycena</taxon>
    </lineage>
</organism>
<protein>
    <submittedName>
        <fullName evidence="2">Rtt106 domain-containing protein</fullName>
    </submittedName>
</protein>
<gene>
    <name evidence="2" type="ORF">MSAN_01791300</name>
</gene>
<evidence type="ECO:0000256" key="1">
    <source>
        <dbReference type="SAM" id="Phobius"/>
    </source>
</evidence>
<feature type="transmembrane region" description="Helical" evidence="1">
    <location>
        <begin position="113"/>
        <end position="131"/>
    </location>
</feature>
<feature type="transmembrane region" description="Helical" evidence="1">
    <location>
        <begin position="51"/>
        <end position="69"/>
    </location>
</feature>
<feature type="transmembrane region" description="Helical" evidence="1">
    <location>
        <begin position="143"/>
        <end position="164"/>
    </location>
</feature>
<comment type="caution">
    <text evidence="2">The sequence shown here is derived from an EMBL/GenBank/DDBJ whole genome shotgun (WGS) entry which is preliminary data.</text>
</comment>
<keyword evidence="1" id="KW-0472">Membrane</keyword>
<accession>A0A8H7CV04</accession>
<keyword evidence="1" id="KW-0812">Transmembrane</keyword>
<feature type="transmembrane region" description="Helical" evidence="1">
    <location>
        <begin position="20"/>
        <end position="39"/>
    </location>
</feature>
<feature type="transmembrane region" description="Helical" evidence="1">
    <location>
        <begin position="170"/>
        <end position="196"/>
    </location>
</feature>
<evidence type="ECO:0000313" key="2">
    <source>
        <dbReference type="EMBL" id="KAF7348373.1"/>
    </source>
</evidence>
<dbReference type="OrthoDB" id="2907435at2759"/>